<feature type="domain" description="Trypanosome variant surface glycoprotein B-type N-terminal" evidence="10">
    <location>
        <begin position="11"/>
        <end position="351"/>
    </location>
</feature>
<reference evidence="11" key="2">
    <citation type="journal article" date="2014" name="Mol. Biochem. Parasitol.">
        <title>Capturing the variant surface glycoprotein repertoire (the VSGnome) of Trypanosoma brucei Lister 427.</title>
        <authorList>
            <person name="Cross G.A."/>
            <person name="Kim H.S."/>
            <person name="Wickstead B."/>
        </authorList>
    </citation>
    <scope>NUCLEOTIDE SEQUENCE</scope>
    <source>
        <strain evidence="11">Lister 427</strain>
    </source>
</reference>
<name>M4SUW6_9TRYP</name>
<dbReference type="EMBL" id="KC612737">
    <property type="protein sequence ID" value="AGH60168.1"/>
    <property type="molecule type" value="Genomic_DNA"/>
</dbReference>
<dbReference type="VEuPathDB" id="TriTrypDB:Tb10.v4.0135"/>
<dbReference type="VEuPathDB" id="TriTrypDB:Tb427_000540300"/>
<keyword evidence="8" id="KW-0449">Lipoprotein</keyword>
<evidence type="ECO:0000256" key="7">
    <source>
        <dbReference type="ARBA" id="ARBA00023180"/>
    </source>
</evidence>
<feature type="signal peptide" evidence="9">
    <location>
        <begin position="1"/>
        <end position="20"/>
    </location>
</feature>
<feature type="chain" id="PRO_5004057570" evidence="9">
    <location>
        <begin position="21"/>
        <end position="453"/>
    </location>
</feature>
<keyword evidence="6" id="KW-0472">Membrane</keyword>
<evidence type="ECO:0000256" key="9">
    <source>
        <dbReference type="SAM" id="SignalP"/>
    </source>
</evidence>
<evidence type="ECO:0000313" key="11">
    <source>
        <dbReference type="EMBL" id="AGH60168.1"/>
    </source>
</evidence>
<proteinExistence type="predicted"/>
<evidence type="ECO:0000259" key="10">
    <source>
        <dbReference type="Pfam" id="PF13206"/>
    </source>
</evidence>
<comment type="function">
    <text evidence="1">VSG forms a coat on the surface of the parasite. The trypanosome evades the immune response of the host by expressing a series of antigenically distinct VSGs from an estimated 1000 VSG genes.</text>
</comment>
<accession>M4SUW6</accession>
<keyword evidence="4" id="KW-0336">GPI-anchor</keyword>
<evidence type="ECO:0000256" key="3">
    <source>
        <dbReference type="ARBA" id="ARBA00022475"/>
    </source>
</evidence>
<evidence type="ECO:0000256" key="8">
    <source>
        <dbReference type="ARBA" id="ARBA00023288"/>
    </source>
</evidence>
<evidence type="ECO:0000256" key="2">
    <source>
        <dbReference type="ARBA" id="ARBA00004609"/>
    </source>
</evidence>
<evidence type="ECO:0000256" key="6">
    <source>
        <dbReference type="ARBA" id="ARBA00023136"/>
    </source>
</evidence>
<reference evidence="11" key="1">
    <citation type="submission" date="2013-02" db="EMBL/GenBank/DDBJ databases">
        <authorList>
            <person name="Cross G.A.M."/>
            <person name="Kim H.-S."/>
            <person name="Wickstead B."/>
        </authorList>
    </citation>
    <scope>NUCLEOTIDE SEQUENCE</scope>
    <source>
        <strain evidence="11">Lister 427</strain>
    </source>
</reference>
<comment type="subcellular location">
    <subcellularLocation>
        <location evidence="2">Cell membrane</location>
        <topology evidence="2">Lipid-anchor</topology>
        <topology evidence="2">GPI-anchor</topology>
    </subcellularLocation>
</comment>
<dbReference type="Pfam" id="PF13206">
    <property type="entry name" value="VSG_B"/>
    <property type="match status" value="1"/>
</dbReference>
<dbReference type="GO" id="GO:0098552">
    <property type="term" value="C:side of membrane"/>
    <property type="evidence" value="ECO:0007669"/>
    <property type="project" value="UniProtKB-KW"/>
</dbReference>
<evidence type="ECO:0000256" key="4">
    <source>
        <dbReference type="ARBA" id="ARBA00022622"/>
    </source>
</evidence>
<keyword evidence="3" id="KW-1003">Cell membrane</keyword>
<evidence type="ECO:0000256" key="1">
    <source>
        <dbReference type="ARBA" id="ARBA00002523"/>
    </source>
</evidence>
<keyword evidence="5 9" id="KW-0732">Signal</keyword>
<protein>
    <submittedName>
        <fullName evidence="11">Variant surface glycoprotein 1231</fullName>
    </submittedName>
</protein>
<feature type="unsure residue" description="D or N" evidence="11">
    <location>
        <position position="96"/>
    </location>
</feature>
<keyword evidence="7" id="KW-0325">Glycoprotein</keyword>
<sequence length="453" mass="47622">MYQAIAVIVSVLVHMQKCRGATNDHTNVADLQALCDLMNLAKGTYATPDTTEINQEALNEIEIINISVAGPKWRATLAAEAKNKKKDSADCKTPGDKEICKPYYELWENHNIALAADKAGEQYPKIDPAKLKAALGRSTSIMISGLAERAAAIRDQYNTQAAQHKGATSADVITQLTLAAAGPEAQRASTTACTITLTSNRATDCTLPKGTTAVCETLLCICALDSSQNKNLCGTIASPDGTNQAWGESNKNAKWTAINSVCSAQTLQTITPELIRQRLQAALSRIKHHKDASGEHLVIGTAHTGGVCSSQSGKGCVNLKTMTYQAAAAVTGTVGWAKAIEAAAAAAQKNADLAKSKVGAMAAISAITREARQLASALNLSNKGESLLEESTKTSIATTSKPDCAAITQPDQCRSKGECEWNDKATGTDKKCKLNTTAASEQTTPAAETAGEQ</sequence>
<dbReference type="AlphaFoldDB" id="M4SUW6"/>
<dbReference type="GO" id="GO:0005886">
    <property type="term" value="C:plasma membrane"/>
    <property type="evidence" value="ECO:0007669"/>
    <property type="project" value="UniProtKB-SubCell"/>
</dbReference>
<evidence type="ECO:0000256" key="5">
    <source>
        <dbReference type="ARBA" id="ARBA00022729"/>
    </source>
</evidence>
<dbReference type="InterPro" id="IPR025932">
    <property type="entry name" value="Trypano_VSG_B_N_dom"/>
</dbReference>
<organism evidence="11">
    <name type="scientific">Trypanosoma brucei</name>
    <dbReference type="NCBI Taxonomy" id="5691"/>
    <lineage>
        <taxon>Eukaryota</taxon>
        <taxon>Discoba</taxon>
        <taxon>Euglenozoa</taxon>
        <taxon>Kinetoplastea</taxon>
        <taxon>Metakinetoplastina</taxon>
        <taxon>Trypanosomatida</taxon>
        <taxon>Trypanosomatidae</taxon>
        <taxon>Trypanosoma</taxon>
    </lineage>
</organism>